<organism evidence="1 2">
    <name type="scientific">Longimicrobium terrae</name>
    <dbReference type="NCBI Taxonomy" id="1639882"/>
    <lineage>
        <taxon>Bacteria</taxon>
        <taxon>Pseudomonadati</taxon>
        <taxon>Gemmatimonadota</taxon>
        <taxon>Longimicrobiia</taxon>
        <taxon>Longimicrobiales</taxon>
        <taxon>Longimicrobiaceae</taxon>
        <taxon>Longimicrobium</taxon>
    </lineage>
</organism>
<evidence type="ECO:0000313" key="2">
    <source>
        <dbReference type="Proteomes" id="UP000582837"/>
    </source>
</evidence>
<name>A0A841H6L5_9BACT</name>
<dbReference type="InterPro" id="IPR025354">
    <property type="entry name" value="DUF4258"/>
</dbReference>
<reference evidence="1 2" key="1">
    <citation type="submission" date="2020-08" db="EMBL/GenBank/DDBJ databases">
        <title>Genomic Encyclopedia of Type Strains, Phase IV (KMG-IV): sequencing the most valuable type-strain genomes for metagenomic binning, comparative biology and taxonomic classification.</title>
        <authorList>
            <person name="Goeker M."/>
        </authorList>
    </citation>
    <scope>NUCLEOTIDE SEQUENCE [LARGE SCALE GENOMIC DNA]</scope>
    <source>
        <strain evidence="1 2">DSM 29007</strain>
    </source>
</reference>
<proteinExistence type="predicted"/>
<dbReference type="Pfam" id="PF14076">
    <property type="entry name" value="DUF4258"/>
    <property type="match status" value="1"/>
</dbReference>
<evidence type="ECO:0008006" key="3">
    <source>
        <dbReference type="Google" id="ProtNLM"/>
    </source>
</evidence>
<dbReference type="EMBL" id="JACHIA010000023">
    <property type="protein sequence ID" value="MBB6073359.1"/>
    <property type="molecule type" value="Genomic_DNA"/>
</dbReference>
<keyword evidence="2" id="KW-1185">Reference proteome</keyword>
<comment type="caution">
    <text evidence="1">The sequence shown here is derived from an EMBL/GenBank/DDBJ whole genome shotgun (WGS) entry which is preliminary data.</text>
</comment>
<accession>A0A841H6L5</accession>
<sequence length="106" mass="11949">MSLIEEIRAAIAERRFELSQHASDQSVARNIGAAELTDALYSGEVIEDYPDDKYGPSCLILGLTRWGRPLHVQCSYPSRPVLKIITVYEPDPDLWIALKHRKGRIG</sequence>
<evidence type="ECO:0000313" key="1">
    <source>
        <dbReference type="EMBL" id="MBB6073359.1"/>
    </source>
</evidence>
<dbReference type="Proteomes" id="UP000582837">
    <property type="component" value="Unassembled WGS sequence"/>
</dbReference>
<dbReference type="AlphaFoldDB" id="A0A841H6L5"/>
<protein>
    <recommendedName>
        <fullName evidence="3">DUF4258 domain-containing protein</fullName>
    </recommendedName>
</protein>
<gene>
    <name evidence="1" type="ORF">HNQ61_005026</name>
</gene>